<feature type="region of interest" description="Disordered" evidence="12">
    <location>
        <begin position="1"/>
        <end position="78"/>
    </location>
</feature>
<keyword evidence="6" id="KW-0238">DNA-binding</keyword>
<keyword evidence="4 11" id="KW-0347">Helicase</keyword>
<dbReference type="PROSITE" id="PS51198">
    <property type="entry name" value="UVRD_HELICASE_ATP_BIND"/>
    <property type="match status" value="1"/>
</dbReference>
<dbReference type="AlphaFoldDB" id="A0AAD7ULJ5"/>
<dbReference type="SUPFAM" id="SSF52540">
    <property type="entry name" value="P-loop containing nucleoside triphosphate hydrolases"/>
    <property type="match status" value="2"/>
</dbReference>
<evidence type="ECO:0000256" key="1">
    <source>
        <dbReference type="ARBA" id="ARBA00009922"/>
    </source>
</evidence>
<dbReference type="PANTHER" id="PTHR11070:SF2">
    <property type="entry name" value="ATP-DEPENDENT DNA HELICASE SRS2"/>
    <property type="match status" value="1"/>
</dbReference>
<dbReference type="InterPro" id="IPR000212">
    <property type="entry name" value="DNA_helicase_UvrD/REP"/>
</dbReference>
<evidence type="ECO:0000256" key="2">
    <source>
        <dbReference type="ARBA" id="ARBA00022741"/>
    </source>
</evidence>
<reference evidence="15" key="1">
    <citation type="submission" date="2023-01" db="EMBL/GenBank/DDBJ databases">
        <title>Metagenome sequencing of chrysophaentin producing Chrysophaeum taylorii.</title>
        <authorList>
            <person name="Davison J."/>
            <person name="Bewley C."/>
        </authorList>
    </citation>
    <scope>NUCLEOTIDE SEQUENCE</scope>
    <source>
        <strain evidence="15">NIES-1699</strain>
    </source>
</reference>
<dbReference type="Gene3D" id="3.40.50.300">
    <property type="entry name" value="P-loop containing nucleotide triphosphate hydrolases"/>
    <property type="match status" value="4"/>
</dbReference>
<evidence type="ECO:0000256" key="6">
    <source>
        <dbReference type="ARBA" id="ARBA00023125"/>
    </source>
</evidence>
<evidence type="ECO:0000256" key="7">
    <source>
        <dbReference type="ARBA" id="ARBA00023235"/>
    </source>
</evidence>
<evidence type="ECO:0000313" key="16">
    <source>
        <dbReference type="Proteomes" id="UP001230188"/>
    </source>
</evidence>
<dbReference type="InterPro" id="IPR014016">
    <property type="entry name" value="UvrD-like_ATP-bd"/>
</dbReference>
<dbReference type="Pfam" id="PF13361">
    <property type="entry name" value="UvrD_C"/>
    <property type="match status" value="1"/>
</dbReference>
<feature type="binding site" evidence="11">
    <location>
        <begin position="126"/>
        <end position="133"/>
    </location>
    <ligand>
        <name>ATP</name>
        <dbReference type="ChEBI" id="CHEBI:30616"/>
    </ligand>
</feature>
<dbReference type="InterPro" id="IPR013986">
    <property type="entry name" value="DExx_box_DNA_helicase_dom_sf"/>
</dbReference>
<dbReference type="Gene3D" id="1.10.486.10">
    <property type="entry name" value="PCRA, domain 4"/>
    <property type="match status" value="1"/>
</dbReference>
<proteinExistence type="inferred from homology"/>
<keyword evidence="3 11" id="KW-0378">Hydrolase</keyword>
<gene>
    <name evidence="15" type="ORF">CTAYLR_003578</name>
</gene>
<dbReference type="CDD" id="cd17932">
    <property type="entry name" value="DEXQc_UvrD"/>
    <property type="match status" value="1"/>
</dbReference>
<dbReference type="GO" id="GO:0005524">
    <property type="term" value="F:ATP binding"/>
    <property type="evidence" value="ECO:0007669"/>
    <property type="project" value="UniProtKB-UniRule"/>
</dbReference>
<evidence type="ECO:0000313" key="15">
    <source>
        <dbReference type="EMBL" id="KAJ8611152.1"/>
    </source>
</evidence>
<evidence type="ECO:0000256" key="4">
    <source>
        <dbReference type="ARBA" id="ARBA00022806"/>
    </source>
</evidence>
<evidence type="ECO:0000256" key="12">
    <source>
        <dbReference type="SAM" id="MobiDB-lite"/>
    </source>
</evidence>
<protein>
    <recommendedName>
        <fullName evidence="9">DNA 3'-5' helicase</fullName>
        <ecNumber evidence="9">5.6.2.4</ecNumber>
    </recommendedName>
</protein>
<comment type="caution">
    <text evidence="15">The sequence shown here is derived from an EMBL/GenBank/DDBJ whole genome shotgun (WGS) entry which is preliminary data.</text>
</comment>
<evidence type="ECO:0000256" key="10">
    <source>
        <dbReference type="ARBA" id="ARBA00048988"/>
    </source>
</evidence>
<evidence type="ECO:0000256" key="8">
    <source>
        <dbReference type="ARBA" id="ARBA00034617"/>
    </source>
</evidence>
<keyword evidence="5 11" id="KW-0067">ATP-binding</keyword>
<keyword evidence="7" id="KW-0413">Isomerase</keyword>
<comment type="catalytic activity">
    <reaction evidence="10">
        <text>ATP + H2O = ADP + phosphate + H(+)</text>
        <dbReference type="Rhea" id="RHEA:13065"/>
        <dbReference type="ChEBI" id="CHEBI:15377"/>
        <dbReference type="ChEBI" id="CHEBI:15378"/>
        <dbReference type="ChEBI" id="CHEBI:30616"/>
        <dbReference type="ChEBI" id="CHEBI:43474"/>
        <dbReference type="ChEBI" id="CHEBI:456216"/>
        <dbReference type="EC" id="5.6.2.4"/>
    </reaction>
</comment>
<feature type="compositionally biased region" description="Basic and acidic residues" evidence="12">
    <location>
        <begin position="58"/>
        <end position="78"/>
    </location>
</feature>
<evidence type="ECO:0000256" key="9">
    <source>
        <dbReference type="ARBA" id="ARBA00034808"/>
    </source>
</evidence>
<keyword evidence="16" id="KW-1185">Reference proteome</keyword>
<feature type="region of interest" description="Disordered" evidence="12">
    <location>
        <begin position="261"/>
        <end position="305"/>
    </location>
</feature>
<feature type="domain" description="UvrD-like helicase ATP-binding" evidence="13">
    <location>
        <begin position="105"/>
        <end position="493"/>
    </location>
</feature>
<dbReference type="GO" id="GO:0003677">
    <property type="term" value="F:DNA binding"/>
    <property type="evidence" value="ECO:0007669"/>
    <property type="project" value="UniProtKB-KW"/>
</dbReference>
<evidence type="ECO:0000256" key="11">
    <source>
        <dbReference type="PROSITE-ProRule" id="PRU00560"/>
    </source>
</evidence>
<evidence type="ECO:0000259" key="13">
    <source>
        <dbReference type="PROSITE" id="PS51198"/>
    </source>
</evidence>
<dbReference type="GO" id="GO:0016787">
    <property type="term" value="F:hydrolase activity"/>
    <property type="evidence" value="ECO:0007669"/>
    <property type="project" value="UniProtKB-UniRule"/>
</dbReference>
<dbReference type="Gene3D" id="1.10.10.160">
    <property type="match status" value="1"/>
</dbReference>
<feature type="region of interest" description="Disordered" evidence="12">
    <location>
        <begin position="994"/>
        <end position="1017"/>
    </location>
</feature>
<feature type="compositionally biased region" description="Acidic residues" evidence="12">
    <location>
        <begin position="997"/>
        <end position="1007"/>
    </location>
</feature>
<dbReference type="EC" id="5.6.2.4" evidence="9"/>
<feature type="region of interest" description="Disordered" evidence="12">
    <location>
        <begin position="954"/>
        <end position="974"/>
    </location>
</feature>
<dbReference type="GO" id="GO:0043138">
    <property type="term" value="F:3'-5' DNA helicase activity"/>
    <property type="evidence" value="ECO:0007669"/>
    <property type="project" value="UniProtKB-EC"/>
</dbReference>
<comment type="catalytic activity">
    <reaction evidence="8">
        <text>Couples ATP hydrolysis with the unwinding of duplex DNA by translocating in the 3'-5' direction.</text>
        <dbReference type="EC" id="5.6.2.4"/>
    </reaction>
</comment>
<dbReference type="GO" id="GO:0005634">
    <property type="term" value="C:nucleus"/>
    <property type="evidence" value="ECO:0007669"/>
    <property type="project" value="TreeGrafter"/>
</dbReference>
<keyword evidence="2 11" id="KW-0547">Nucleotide-binding</keyword>
<dbReference type="PANTHER" id="PTHR11070">
    <property type="entry name" value="UVRD / RECB / PCRA DNA HELICASE FAMILY MEMBER"/>
    <property type="match status" value="1"/>
</dbReference>
<organism evidence="15 16">
    <name type="scientific">Chrysophaeum taylorii</name>
    <dbReference type="NCBI Taxonomy" id="2483200"/>
    <lineage>
        <taxon>Eukaryota</taxon>
        <taxon>Sar</taxon>
        <taxon>Stramenopiles</taxon>
        <taxon>Ochrophyta</taxon>
        <taxon>Pelagophyceae</taxon>
        <taxon>Pelagomonadales</taxon>
        <taxon>Pelagomonadaceae</taxon>
        <taxon>Chrysophaeum</taxon>
    </lineage>
</organism>
<feature type="compositionally biased region" description="Pro residues" evidence="12">
    <location>
        <begin position="284"/>
        <end position="293"/>
    </location>
</feature>
<name>A0AAD7ULJ5_9STRA</name>
<dbReference type="GO" id="GO:0000725">
    <property type="term" value="P:recombinational repair"/>
    <property type="evidence" value="ECO:0007669"/>
    <property type="project" value="TreeGrafter"/>
</dbReference>
<sequence>MASALKRLKWQESAAEGPKKTKKKKRATEAPPDEAEARRRRAAFFVPRAKKRPSPKKLAVDDRLRAAPDASTGRDHSRTLRCEWEIAEGPIVKVLEESTHEPPPPPNEEQLRIVEARHDCPAVVFAGAGTGKTQTIVTRVSALVERGVERPERILLLTFSVKASHELRCRVDAALGHHETRPTVKTFHALAFAWLTQYHRALGYAARPTPLTTASGKRRLMLRVLREVIVEPKRLARCRAILGLRQDATWDDVIEAVRSRDPSGLGETRGAAAPASQRTLWGTSPPPPPPPPRCVKKKSNEDDDQGGARFSAYASLLAGHKPSFLLLKEDKGRKPTDDLAKAFLTSATAAEYVKMIDDGKRRGHGPEEYLPEQARVWIAFEAALKRECQVTFDVMLEDFLELLTRCEAARRRFEARHGTIMVDEYQDNNAAQSSLLFAMLGVTSAVAVVGDDDQSIYGFSGADVGNFERFSRRCRDAVGTVSRFVLTRNYRCSRRILAVGCAFLAGVCEREPKRLEATRGDGAVVRRVACGDQRDQFDAIVAEIERLVSDEDFRYADCAVLFRCFKAGPRGALHRPLQLAFQRARMPYAVVGSASLFERATAQDLAAYLRLAVQKDPVAFARVFNTPPRRLSPKVLEAIEAARLDDSSSSSSSSLEDAARRLVRSSSSSLTKAQRANLDKFLELIDGLRRIVFAKTLPDLVDHIWECAGFAARAARARERKKEDLDTTESSDDPRCSEEDQDDDGSAAMPAPARAVRDAAENYAASWKRDRAAADEKDDSLFALAAKKIRENVGDIPVTLLPPHLLDLLETRDGRGPGIIAAFLASLALQTSSDPDDPDDSPAARADKIVISTIHRAKGLEWRAVFVPYFNDGLFPCEYRTTDHSRGHLARHLPDCPKRGSTTEAPCACAAQLAAQRRAEQRHYDEERRLAHVVATRAKDHLTFYQPKRFAMPAASSTRHNNNNNNNNNLVEPLRPSRFEADLRRVSESLGIVSFVGDDDDDDDDDEIPRPRYVCLT</sequence>
<feature type="region of interest" description="Disordered" evidence="12">
    <location>
        <begin position="718"/>
        <end position="752"/>
    </location>
</feature>
<evidence type="ECO:0000259" key="14">
    <source>
        <dbReference type="PROSITE" id="PS51217"/>
    </source>
</evidence>
<evidence type="ECO:0000256" key="5">
    <source>
        <dbReference type="ARBA" id="ARBA00022840"/>
    </source>
</evidence>
<dbReference type="InterPro" id="IPR014017">
    <property type="entry name" value="DNA_helicase_UvrD-like_C"/>
</dbReference>
<dbReference type="Proteomes" id="UP001230188">
    <property type="component" value="Unassembled WGS sequence"/>
</dbReference>
<evidence type="ECO:0000256" key="3">
    <source>
        <dbReference type="ARBA" id="ARBA00022801"/>
    </source>
</evidence>
<feature type="domain" description="UvrD-like helicase C-terminal" evidence="14">
    <location>
        <begin position="494"/>
        <end position="859"/>
    </location>
</feature>
<dbReference type="Pfam" id="PF00580">
    <property type="entry name" value="UvrD-helicase"/>
    <property type="match status" value="1"/>
</dbReference>
<feature type="compositionally biased region" description="Basic residues" evidence="12">
    <location>
        <begin position="38"/>
        <end position="55"/>
    </location>
</feature>
<dbReference type="PROSITE" id="PS51217">
    <property type="entry name" value="UVRD_HELICASE_CTER"/>
    <property type="match status" value="1"/>
</dbReference>
<accession>A0AAD7ULJ5</accession>
<dbReference type="EMBL" id="JAQMWT010000081">
    <property type="protein sequence ID" value="KAJ8611152.1"/>
    <property type="molecule type" value="Genomic_DNA"/>
</dbReference>
<dbReference type="InterPro" id="IPR027417">
    <property type="entry name" value="P-loop_NTPase"/>
</dbReference>
<comment type="similarity">
    <text evidence="1">Belongs to the helicase family. UvrD subfamily.</text>
</comment>